<reference evidence="6" key="1">
    <citation type="submission" date="2017-02" db="UniProtKB">
        <authorList>
            <consortium name="WormBaseParasite"/>
        </authorList>
    </citation>
    <scope>IDENTIFICATION</scope>
</reference>
<organism evidence="6">
    <name type="scientific">Hymenolepis diminuta</name>
    <name type="common">Rat tapeworm</name>
    <dbReference type="NCBI Taxonomy" id="6216"/>
    <lineage>
        <taxon>Eukaryota</taxon>
        <taxon>Metazoa</taxon>
        <taxon>Spiralia</taxon>
        <taxon>Lophotrochozoa</taxon>
        <taxon>Platyhelminthes</taxon>
        <taxon>Cestoda</taxon>
        <taxon>Eucestoda</taxon>
        <taxon>Cyclophyllidea</taxon>
        <taxon>Hymenolepididae</taxon>
        <taxon>Hymenolepis</taxon>
    </lineage>
</organism>
<dbReference type="PANTHER" id="PTHR23050">
    <property type="entry name" value="CALCIUM BINDING PROTEIN"/>
    <property type="match status" value="1"/>
</dbReference>
<proteinExistence type="predicted"/>
<feature type="domain" description="EF-hand" evidence="3">
    <location>
        <begin position="32"/>
        <end position="67"/>
    </location>
</feature>
<dbReference type="InterPro" id="IPR002048">
    <property type="entry name" value="EF_hand_dom"/>
</dbReference>
<evidence type="ECO:0000313" key="4">
    <source>
        <dbReference type="EMBL" id="VDL19233.1"/>
    </source>
</evidence>
<name>A0A0R3SBD5_HYMDI</name>
<dbReference type="OrthoDB" id="343296at2759"/>
<evidence type="ECO:0000313" key="5">
    <source>
        <dbReference type="Proteomes" id="UP000274504"/>
    </source>
</evidence>
<protein>
    <submittedName>
        <fullName evidence="6">Calmodulin</fullName>
    </submittedName>
</protein>
<evidence type="ECO:0000259" key="3">
    <source>
        <dbReference type="PROSITE" id="PS50222"/>
    </source>
</evidence>
<dbReference type="WBParaSite" id="HDID_0000177101-mRNA-1">
    <property type="protein sequence ID" value="HDID_0000177101-mRNA-1"/>
    <property type="gene ID" value="HDID_0000177101"/>
</dbReference>
<dbReference type="EMBL" id="UYSG01000363">
    <property type="protein sequence ID" value="VDL19233.1"/>
    <property type="molecule type" value="Genomic_DNA"/>
</dbReference>
<evidence type="ECO:0000256" key="2">
    <source>
        <dbReference type="ARBA" id="ARBA00022837"/>
    </source>
</evidence>
<sequence length="241" mass="27194">MPKSDTEMEDKFTDSELKFKPASWPKINLQNDIKEDLIRSFNIFDKDGQGVISLDGVEVALRALGHDIDAKESDVLKVKFPDGTVVFNDYMKILSDWILNVDVDLDISKAFSLFDVDGKGHINLDDLRRVRDQLGFLHEIQDDELIEMLIGAQVEDSGQELKEIYAYRQNMTRLRKAQGSGIPIIADEDNETAVDGNALPPLAANYRRVSSNDNFIPSELSVDLKKFKRVLQLEAALPEPI</sequence>
<dbReference type="FunFam" id="1.10.238.10:FF:000003">
    <property type="entry name" value="Calmodulin A"/>
    <property type="match status" value="1"/>
</dbReference>
<feature type="domain" description="EF-hand" evidence="3">
    <location>
        <begin position="102"/>
        <end position="137"/>
    </location>
</feature>
<dbReference type="Proteomes" id="UP000274504">
    <property type="component" value="Unassembled WGS sequence"/>
</dbReference>
<evidence type="ECO:0000313" key="6">
    <source>
        <dbReference type="WBParaSite" id="HDID_0000177101-mRNA-1"/>
    </source>
</evidence>
<dbReference type="InterPro" id="IPR050145">
    <property type="entry name" value="Centrin_CML-like"/>
</dbReference>
<dbReference type="GO" id="GO:0005509">
    <property type="term" value="F:calcium ion binding"/>
    <property type="evidence" value="ECO:0007669"/>
    <property type="project" value="InterPro"/>
</dbReference>
<dbReference type="PROSITE" id="PS50222">
    <property type="entry name" value="EF_HAND_2"/>
    <property type="match status" value="2"/>
</dbReference>
<gene>
    <name evidence="4" type="ORF">HDID_LOCUS1772</name>
</gene>
<dbReference type="SUPFAM" id="SSF47473">
    <property type="entry name" value="EF-hand"/>
    <property type="match status" value="1"/>
</dbReference>
<accession>A0A0R3SBD5</accession>
<reference evidence="4 5" key="2">
    <citation type="submission" date="2018-11" db="EMBL/GenBank/DDBJ databases">
        <authorList>
            <consortium name="Pathogen Informatics"/>
        </authorList>
    </citation>
    <scope>NUCLEOTIDE SEQUENCE [LARGE SCALE GENOMIC DNA]</scope>
</reference>
<dbReference type="AlphaFoldDB" id="A0A0R3SBD5"/>
<dbReference type="InterPro" id="IPR011992">
    <property type="entry name" value="EF-hand-dom_pair"/>
</dbReference>
<dbReference type="SMART" id="SM00054">
    <property type="entry name" value="EFh"/>
    <property type="match status" value="2"/>
</dbReference>
<dbReference type="STRING" id="6216.A0A0R3SBD5"/>
<dbReference type="Gene3D" id="1.10.238.10">
    <property type="entry name" value="EF-hand"/>
    <property type="match status" value="2"/>
</dbReference>
<keyword evidence="2" id="KW-0106">Calcium</keyword>
<evidence type="ECO:0000256" key="1">
    <source>
        <dbReference type="ARBA" id="ARBA00022737"/>
    </source>
</evidence>
<dbReference type="Pfam" id="PF13202">
    <property type="entry name" value="EF-hand_5"/>
    <property type="match status" value="1"/>
</dbReference>
<keyword evidence="1" id="KW-0677">Repeat</keyword>